<sequence length="634" mass="68653">MMLTISMKKRALFVFSVILATLFELILVGFVNQTEVKAAATTYYVATTGNNTYPGTSSQPFATIQKGIDMAGTAGPGSTVIVRGGTYNITSPIMITTSGTSGSPITLMAYPGETPVISGQNTYPNHPLSLETMTYTGIPVTNDGVTYTTGQQFTFSWGALLSITANYIEIDGLEMKQSYGVGIYAGSATTPRYHDITIKNSRIHDNRNLALLVENVDHFTLDGNEMWENANYGRFSRLSSEMNWPLILMIKNSSNGTIKNSKIYNNWGEGVGFWNDTHDVVLEDSSVYDNYALEVYVDKAYDITIQRNMIYKTGNPIYFRGTGPSMGIAIADEPYLSYPAGHDRKIINNFLIGNSQNFAYWNTGLATGTSLNNDLIAGNTFIDATNTNISITGGANHVNTRIENNIFKSSAGTLQNVDQKPGLVFSNNCWSSAVSGVASNGNDVIGDPLLVGGTFGPDYFKLQTHSPCIAKGKNNVTDVAEDYFMNVRHNPPSIGGYEHPTVLVDNSDSTKVTKTGTWTASSFSPQKYGTDYLHDGNAGKGSMSVTFTPAIVSSNTYDVYMWWNADTNRAINVPVTVNHAGGTYSTTVNQQANGGQWNFIGSYTFHAGTSGNVVISNTSTSGFVIADAVKFVPH</sequence>
<dbReference type="Proteomes" id="UP000653578">
    <property type="component" value="Unassembled WGS sequence"/>
</dbReference>
<evidence type="ECO:0000313" key="6">
    <source>
        <dbReference type="EMBL" id="NOU62556.1"/>
    </source>
</evidence>
<keyword evidence="2" id="KW-0964">Secreted</keyword>
<dbReference type="RefSeq" id="WP_171628374.1">
    <property type="nucleotide sequence ID" value="NZ_WHNY01000004.1"/>
</dbReference>
<gene>
    <name evidence="6" type="ORF">GC096_00660</name>
</gene>
<keyword evidence="3" id="KW-0732">Signal</keyword>
<dbReference type="Gene3D" id="2.160.20.10">
    <property type="entry name" value="Single-stranded right-handed beta-helix, Pectin lyase-like"/>
    <property type="match status" value="1"/>
</dbReference>
<proteinExistence type="predicted"/>
<protein>
    <recommendedName>
        <fullName evidence="8">Right handed beta helix domain-containing protein</fullName>
    </recommendedName>
</protein>
<dbReference type="CDD" id="cd14488">
    <property type="entry name" value="CBM6-CBM35-CBM36_like_2"/>
    <property type="match status" value="1"/>
</dbReference>
<evidence type="ECO:0000256" key="3">
    <source>
        <dbReference type="ARBA" id="ARBA00022729"/>
    </source>
</evidence>
<name>A0ABX1X2T5_9BACL</name>
<accession>A0ABX1X2T5</accession>
<dbReference type="EMBL" id="WHNY01000004">
    <property type="protein sequence ID" value="NOU62556.1"/>
    <property type="molecule type" value="Genomic_DNA"/>
</dbReference>
<evidence type="ECO:0000259" key="4">
    <source>
        <dbReference type="Pfam" id="PF13229"/>
    </source>
</evidence>
<comment type="subcellular location">
    <subcellularLocation>
        <location evidence="1">Secreted</location>
    </subcellularLocation>
</comment>
<dbReference type="InterPro" id="IPR052052">
    <property type="entry name" value="Polysaccharide_Lyase_9"/>
</dbReference>
<dbReference type="InterPro" id="IPR011050">
    <property type="entry name" value="Pectin_lyase_fold/virulence"/>
</dbReference>
<dbReference type="InterPro" id="IPR039448">
    <property type="entry name" value="Beta_helix"/>
</dbReference>
<evidence type="ECO:0000313" key="7">
    <source>
        <dbReference type="Proteomes" id="UP000653578"/>
    </source>
</evidence>
<dbReference type="PANTHER" id="PTHR40088">
    <property type="entry name" value="PECTATE LYASE (EUROFUNG)"/>
    <property type="match status" value="1"/>
</dbReference>
<dbReference type="Pfam" id="PF25275">
    <property type="entry name" value="Golvesin_C"/>
    <property type="match status" value="1"/>
</dbReference>
<evidence type="ECO:0000256" key="1">
    <source>
        <dbReference type="ARBA" id="ARBA00004613"/>
    </source>
</evidence>
<organism evidence="6 7">
    <name type="scientific">Paenibacillus plantarum</name>
    <dbReference type="NCBI Taxonomy" id="2654975"/>
    <lineage>
        <taxon>Bacteria</taxon>
        <taxon>Bacillati</taxon>
        <taxon>Bacillota</taxon>
        <taxon>Bacilli</taxon>
        <taxon>Bacillales</taxon>
        <taxon>Paenibacillaceae</taxon>
        <taxon>Paenibacillus</taxon>
    </lineage>
</organism>
<feature type="domain" description="Right handed beta helix" evidence="4">
    <location>
        <begin position="137"/>
        <end position="233"/>
    </location>
</feature>
<dbReference type="InterPro" id="IPR012334">
    <property type="entry name" value="Pectin_lyas_fold"/>
</dbReference>
<dbReference type="SMART" id="SM00710">
    <property type="entry name" value="PbH1"/>
    <property type="match status" value="7"/>
</dbReference>
<dbReference type="Pfam" id="PF13229">
    <property type="entry name" value="Beta_helix"/>
    <property type="match status" value="2"/>
</dbReference>
<dbReference type="SUPFAM" id="SSF51126">
    <property type="entry name" value="Pectin lyase-like"/>
    <property type="match status" value="1"/>
</dbReference>
<dbReference type="PANTHER" id="PTHR40088:SF2">
    <property type="entry name" value="SECRETED SUGAR HYDROLASE"/>
    <property type="match status" value="1"/>
</dbReference>
<evidence type="ECO:0008006" key="8">
    <source>
        <dbReference type="Google" id="ProtNLM"/>
    </source>
</evidence>
<dbReference type="InterPro" id="IPR006626">
    <property type="entry name" value="PbH1"/>
</dbReference>
<evidence type="ECO:0000256" key="2">
    <source>
        <dbReference type="ARBA" id="ARBA00022525"/>
    </source>
</evidence>
<evidence type="ECO:0000259" key="5">
    <source>
        <dbReference type="Pfam" id="PF25275"/>
    </source>
</evidence>
<comment type="caution">
    <text evidence="6">The sequence shown here is derived from an EMBL/GenBank/DDBJ whole genome shotgun (WGS) entry which is preliminary data.</text>
</comment>
<feature type="domain" description="Right handed beta helix" evidence="4">
    <location>
        <begin position="249"/>
        <end position="314"/>
    </location>
</feature>
<dbReference type="InterPro" id="IPR033803">
    <property type="entry name" value="CBD-like_Golvesin-Xly"/>
</dbReference>
<feature type="domain" description="Golvesin/Xly CBD-like" evidence="5">
    <location>
        <begin position="502"/>
        <end position="632"/>
    </location>
</feature>
<keyword evidence="7" id="KW-1185">Reference proteome</keyword>
<reference evidence="6 7" key="1">
    <citation type="submission" date="2019-10" db="EMBL/GenBank/DDBJ databases">
        <title>Description of Paenibacillus humi sp. nov.</title>
        <authorList>
            <person name="Carlier A."/>
            <person name="Qi S."/>
        </authorList>
    </citation>
    <scope>NUCLEOTIDE SEQUENCE [LARGE SCALE GENOMIC DNA]</scope>
    <source>
        <strain evidence="6 7">LMG 31461</strain>
    </source>
</reference>